<organism evidence="1 2">
    <name type="scientific">Haloarcula saliterrae</name>
    <dbReference type="NCBI Taxonomy" id="2950534"/>
    <lineage>
        <taxon>Archaea</taxon>
        <taxon>Methanobacteriati</taxon>
        <taxon>Methanobacteriota</taxon>
        <taxon>Stenosarchaea group</taxon>
        <taxon>Halobacteria</taxon>
        <taxon>Halobacteriales</taxon>
        <taxon>Haloarculaceae</taxon>
        <taxon>Haloarcula</taxon>
    </lineage>
</organism>
<dbReference type="GO" id="GO:0016787">
    <property type="term" value="F:hydrolase activity"/>
    <property type="evidence" value="ECO:0007669"/>
    <property type="project" value="UniProtKB-KW"/>
</dbReference>
<name>A0ABU2FER1_9EURY</name>
<dbReference type="SUPFAM" id="SSF56784">
    <property type="entry name" value="HAD-like"/>
    <property type="match status" value="1"/>
</dbReference>
<dbReference type="Gene3D" id="3.90.1070.10">
    <property type="match status" value="1"/>
</dbReference>
<gene>
    <name evidence="1" type="ORF">NDI56_15155</name>
</gene>
<dbReference type="Gene3D" id="3.40.50.1000">
    <property type="entry name" value="HAD superfamily/HAD-like"/>
    <property type="match status" value="2"/>
</dbReference>
<accession>A0ABU2FER1</accession>
<dbReference type="EMBL" id="JAMQON010000004">
    <property type="protein sequence ID" value="MDS0260744.1"/>
    <property type="molecule type" value="Genomic_DNA"/>
</dbReference>
<keyword evidence="2" id="KW-1185">Reference proteome</keyword>
<comment type="caution">
    <text evidence="1">The sequence shown here is derived from an EMBL/GenBank/DDBJ whole genome shotgun (WGS) entry which is preliminary data.</text>
</comment>
<reference evidence="1 2" key="1">
    <citation type="submission" date="2022-06" db="EMBL/GenBank/DDBJ databases">
        <title>Haloarcula sp. a new haloarchaeum isolate from saline soil.</title>
        <authorList>
            <person name="Strakova D."/>
            <person name="Galisteo C."/>
            <person name="Sanchez-Porro C."/>
            <person name="Ventosa A."/>
        </authorList>
    </citation>
    <scope>NUCLEOTIDE SEQUENCE [LARGE SCALE GENOMIC DNA]</scope>
    <source>
        <strain evidence="1 2">S1CR25-12</strain>
    </source>
</reference>
<dbReference type="RefSeq" id="WP_310920490.1">
    <property type="nucleotide sequence ID" value="NZ_JAMQON010000004.1"/>
</dbReference>
<evidence type="ECO:0000313" key="1">
    <source>
        <dbReference type="EMBL" id="MDS0260744.1"/>
    </source>
</evidence>
<dbReference type="PANTHER" id="PTHR10000:SF8">
    <property type="entry name" value="HAD SUPERFAMILY HYDROLASE-LIKE, TYPE 3"/>
    <property type="match status" value="1"/>
</dbReference>
<dbReference type="InterPro" id="IPR036412">
    <property type="entry name" value="HAD-like_sf"/>
</dbReference>
<evidence type="ECO:0000313" key="2">
    <source>
        <dbReference type="Proteomes" id="UP001259659"/>
    </source>
</evidence>
<dbReference type="PANTHER" id="PTHR10000">
    <property type="entry name" value="PHOSPHOSERINE PHOSPHATASE"/>
    <property type="match status" value="1"/>
</dbReference>
<proteinExistence type="predicted"/>
<protein>
    <submittedName>
        <fullName evidence="1">HAD family hydrolase</fullName>
    </submittedName>
</protein>
<dbReference type="InterPro" id="IPR023214">
    <property type="entry name" value="HAD_sf"/>
</dbReference>
<dbReference type="Proteomes" id="UP001259659">
    <property type="component" value="Unassembled WGS sequence"/>
</dbReference>
<keyword evidence="1" id="KW-0378">Hydrolase</keyword>
<sequence length="412" mass="44987">MEQYDRLYRLYETVDTETLRAYQEVVDLFPPLSSTVALDQWERAKTELDERKAAVVERFPEPYAELAARLTREEAFTALDLYSKYGRTVNVLVLDVDETLRSAGDTDNEIPRHTLYLLTEFHERGVPIVVCTGQTLENVKGFMIQGLGNEVVSSGSMSIVYETGNAVFTPNHGADTKRLLYERLDPVIVETFDDVRGRVLSAAPDSVRHGCHLQGNEFNVTIKPNAEVGSDAAVAVIDEAIRYFCGLIGESLAAAVDVDVADPALFARTYFATDPEIAAVFEAGGVAHDGDLDSAPSEFLDALRRLDVGYYEGDAAELVSLELDKPTGVREALDVLDIGDPFALAMGDSKSDLRVMEWLADADCGIAAAPSHASQAVLDHVNARDELVYEAGEASTVLHIAYGMELLAGVEE</sequence>